<keyword evidence="2" id="KW-1185">Reference proteome</keyword>
<reference evidence="1" key="1">
    <citation type="submission" date="2023-06" db="EMBL/GenBank/DDBJ databases">
        <authorList>
            <consortium name="Lawrence Berkeley National Laboratory"/>
            <person name="Ahrendt S."/>
            <person name="Sahu N."/>
            <person name="Indic B."/>
            <person name="Wong-Bajracharya J."/>
            <person name="Merenyi Z."/>
            <person name="Ke H.-M."/>
            <person name="Monk M."/>
            <person name="Kocsube S."/>
            <person name="Drula E."/>
            <person name="Lipzen A."/>
            <person name="Balint B."/>
            <person name="Henrissat B."/>
            <person name="Andreopoulos B."/>
            <person name="Martin F.M."/>
            <person name="Harder C.B."/>
            <person name="Rigling D."/>
            <person name="Ford K.L."/>
            <person name="Foster G.D."/>
            <person name="Pangilinan J."/>
            <person name="Papanicolaou A."/>
            <person name="Barry K."/>
            <person name="LaButti K."/>
            <person name="Viragh M."/>
            <person name="Koriabine M."/>
            <person name="Yan M."/>
            <person name="Riley R."/>
            <person name="Champramary S."/>
            <person name="Plett K.L."/>
            <person name="Tsai I.J."/>
            <person name="Slot J."/>
            <person name="Sipos G."/>
            <person name="Plett J."/>
            <person name="Nagy L.G."/>
            <person name="Grigoriev I.V."/>
        </authorList>
    </citation>
    <scope>NUCLEOTIDE SEQUENCE</scope>
    <source>
        <strain evidence="1">CCBAS 213</strain>
    </source>
</reference>
<dbReference type="AlphaFoldDB" id="A0AA39JEV5"/>
<evidence type="ECO:0000313" key="2">
    <source>
        <dbReference type="Proteomes" id="UP001175211"/>
    </source>
</evidence>
<dbReference type="RefSeq" id="XP_060323980.1">
    <property type="nucleotide sequence ID" value="XM_060478403.1"/>
</dbReference>
<sequence length="80" mass="9390">MSVKLNQYEWQGILRPLKDEDVRGLDQYNESTSEGHRNLAWIWKTNLLGGDKGLQEVLRIEWCKSWALSSTVARRMRVID</sequence>
<dbReference type="GeneID" id="85361951"/>
<gene>
    <name evidence="1" type="ORF">EV420DRAFT_1650081</name>
</gene>
<accession>A0AA39JEV5</accession>
<comment type="caution">
    <text evidence="1">The sequence shown here is derived from an EMBL/GenBank/DDBJ whole genome shotgun (WGS) entry which is preliminary data.</text>
</comment>
<name>A0AA39JEV5_ARMTA</name>
<evidence type="ECO:0000313" key="1">
    <source>
        <dbReference type="EMBL" id="KAK0441475.1"/>
    </source>
</evidence>
<proteinExistence type="predicted"/>
<organism evidence="1 2">
    <name type="scientific">Armillaria tabescens</name>
    <name type="common">Ringless honey mushroom</name>
    <name type="synonym">Agaricus tabescens</name>
    <dbReference type="NCBI Taxonomy" id="1929756"/>
    <lineage>
        <taxon>Eukaryota</taxon>
        <taxon>Fungi</taxon>
        <taxon>Dikarya</taxon>
        <taxon>Basidiomycota</taxon>
        <taxon>Agaricomycotina</taxon>
        <taxon>Agaricomycetes</taxon>
        <taxon>Agaricomycetidae</taxon>
        <taxon>Agaricales</taxon>
        <taxon>Marasmiineae</taxon>
        <taxon>Physalacriaceae</taxon>
        <taxon>Desarmillaria</taxon>
    </lineage>
</organism>
<protein>
    <submittedName>
        <fullName evidence="1">Uncharacterized protein</fullName>
    </submittedName>
</protein>
<dbReference type="Proteomes" id="UP001175211">
    <property type="component" value="Unassembled WGS sequence"/>
</dbReference>
<dbReference type="EMBL" id="JAUEPS010000070">
    <property type="protein sequence ID" value="KAK0441475.1"/>
    <property type="molecule type" value="Genomic_DNA"/>
</dbReference>